<dbReference type="InterPro" id="IPR032629">
    <property type="entry name" value="DCB_dom"/>
</dbReference>
<feature type="signal peptide" evidence="5">
    <location>
        <begin position="1"/>
        <end position="19"/>
    </location>
</feature>
<dbReference type="EMBL" id="SDEE01000677">
    <property type="protein sequence ID" value="RXW14597.1"/>
    <property type="molecule type" value="Genomic_DNA"/>
</dbReference>
<evidence type="ECO:0000259" key="7">
    <source>
        <dbReference type="Pfam" id="PF16206"/>
    </source>
</evidence>
<feature type="compositionally biased region" description="Polar residues" evidence="4">
    <location>
        <begin position="996"/>
        <end position="1006"/>
    </location>
</feature>
<dbReference type="Proteomes" id="UP000290288">
    <property type="component" value="Unassembled WGS sequence"/>
</dbReference>
<dbReference type="InterPro" id="IPR032691">
    <property type="entry name" value="Mon2/Sec7/BIG1-like_HUS"/>
</dbReference>
<sequence length="2095" mass="227551">MLSRLAVLVALAASSVVRAQTTFPPGVIATGTQGPTNPPQPTLGTSINQTSEARLLSINSIDDFCLFAPPALQDIGNSETYEVAWCTQPRNNARVIPDGTFTGLSFLKTDFYVQVMGYGNLTRLNIPEGDYGGELDPHGQFGDGNPIGGNVTSNVTGSNQNFAEWMQYISYNQFCIRVCTNANSTYSAAAMCWHELDEMGCEFVMPGNYQLNGTFESCDADVAYPPGWYPTSTANGTPVFSAFAQRYTGTLTDGQIYTVGDTATPTAPYTIPSSSNCATQATISNGIPLTSLGFAAEATGTHTGTATSKASSASATEKSLAILRASPEQATASLASDGPQSDDLLRPVFMGCATKNAKVVAISLGSLQRLISLKAVPQSAVPLIVNTMSDAMSQGVDIQLRILQTLVSLIPNFPAIHGELLGDALLLCFKLQESRIAVVSSTAAATLRQLVMFVVDKMVYEDGLLESDDKPPFPLSEIRLPNGTTTLLGPSSKDAYSVFEDLCLLANSERPNFLKLEALHKTFALELVESVLTNYHALFRKHTEFILLLQHHLCPLLLKTMSDRPIFPLILRCTRVIFLLLKQFSAELSTEAEVFLMLLIRVITEDGSGESGVSEAHFHHHVHGARPAWMRVISMEIMRGICSDGELMRNIWHRNDAHENGSKVFTSLLAALKRLLSEKPNLLGVCSQMGGVGVIADGQGGGGYGLDVGSVAGRVASATVSGVVGMISGGHGLSLQGSSMKLQCIDQLDKADAPPIPESYIYLLAVQCTVSLCEGLASFAGPVYSSIVIQRPRAAGDAPIRAPPALDVSTLPQDDQQTIHLRIVQDIISNGWPAFLAALSFIIATNLSDELFVEVLASYQALTNVSGMLGLTTPRDAFLSSLSKFAVPTRVVSSVDSYAEPPATPRSATTAVAEGLGLGAAPQQPPGLSERNMACLKVLVGCALFLAGSLGESWYGVLETLQNADYVLTFKTTGGAHYGASKRSLFGSGAPPTAGVTPSRTPSLNASQSGGSTSSGGARHPLLTDLEPETLLNAIQRLFDSSKSLEDNAFKAFAEALCKLSAEMVGMQSDTGLAAYSSAESLEDPTSLRVDTRNRRRMSGIHIPKNQTQRSGDFGISKLGGVALSNIHRLIYRSPDIAWNSITKHLLLIIRLPYAPQSIRVQAAKVLDDVLVVVPRNLTNANELQAQVQRRVLEVLSQQIIPDPANGYSGNTTTGVELRRMGLETLHQILQASGHTFVVGWEIVFQMLESVCRPFGPQRSPSSDSVSVLSGPSSSPTTRLKPLPLGLGNPTERSYSALVKIAFQSLTLVCDSVSLLNATHLRLCISTLGQFGRQSDTNIALTAAASLLWSVSDSIQAKRKDVDEEPEYSELWLYLLLEVLGLCTDSRPEVRDGAIQTLFRAMQLYGSTLNSDTWDQCIWKITFPLIDAITNEIRSRISPENQDNPANRAWDESKILALNSIGSIFNDFLTSKLILLDSFGDAWDAFITRIQETVLLDNRPISAPALRCLEKAIKASAATEGVLKHRVIDALQRVWQAIDTMGKVAGKRGKDEESPHQSFTQESLVAYVDVIQSTRKTNGALTGKEWDLERLTRLMVILKGVITYNSSPDYRPDIDALPPLQSVVMETVESIDLSIEGSPSLVMKDLSEYATLAFLAAFDVQPQPNSHTPQTPQKRVTYIALSKKAMPMLVDLFMRFRSSLEIYTDGTLESVLSAYSIPIKLKYDCPSPSKFGKDQPLWKTATSCFLRIIKESAPQIKAFGEKLPDERTEGLWYQILDVFRGGILADCSHAETFPLDIQVSEENFDLALLASLEIDVVPHIGDHRVPDALVSRLSKILQQGSRLYEPEQNNIVRPSSPVTSPKLSRSRSRSSDLTKVEDREEYGIGKTDIGNLVPRERFSYWCFDLLFLICSDATSDQQESRKRLAALSLPALLNRCGSSLVSYVADESLRGGLPFPRVREEELVYVLRKLLALRLWPGSMWASVSDQPTRYASTQPSSAELGLSSPSQLISDSIKRSSVAHLFHFYTSLIEIASIPRTTPTAWISKASASLSAADRQRQFQDKNDQDGSDYDELDARKLARNCLKEVGKEMGVPN</sequence>
<dbReference type="Pfam" id="PF16213">
    <property type="entry name" value="DCB"/>
    <property type="match status" value="1"/>
</dbReference>
<gene>
    <name evidence="9" type="ORF">EST38_g11260</name>
</gene>
<feature type="domain" description="Mon2/Sec7/BIG1-like dimerisation and cyclophilin-binding" evidence="8">
    <location>
        <begin position="313"/>
        <end position="462"/>
    </location>
</feature>
<proteinExistence type="inferred from homology"/>
<protein>
    <recommendedName>
        <fullName evidence="11">Protein MON2 homolog</fullName>
    </recommendedName>
</protein>
<feature type="compositionally biased region" description="Low complexity" evidence="4">
    <location>
        <begin position="1260"/>
        <end position="1276"/>
    </location>
</feature>
<evidence type="ECO:0000256" key="5">
    <source>
        <dbReference type="SAM" id="SignalP"/>
    </source>
</evidence>
<evidence type="ECO:0000259" key="6">
    <source>
        <dbReference type="Pfam" id="PF12783"/>
    </source>
</evidence>
<evidence type="ECO:0000313" key="9">
    <source>
        <dbReference type="EMBL" id="RXW14597.1"/>
    </source>
</evidence>
<evidence type="ECO:0000256" key="1">
    <source>
        <dbReference type="ARBA" id="ARBA00008144"/>
    </source>
</evidence>
<dbReference type="InterPro" id="IPR016024">
    <property type="entry name" value="ARM-type_fold"/>
</dbReference>
<feature type="compositionally biased region" description="Polar residues" evidence="4">
    <location>
        <begin position="1848"/>
        <end position="1863"/>
    </location>
</feature>
<dbReference type="GO" id="GO:0005794">
    <property type="term" value="C:Golgi apparatus"/>
    <property type="evidence" value="ECO:0007669"/>
    <property type="project" value="UniProtKB-ARBA"/>
</dbReference>
<keyword evidence="5" id="KW-0732">Signal</keyword>
<name>A0A4Q2D597_9AGAR</name>
<reference evidence="9 10" key="1">
    <citation type="submission" date="2019-01" db="EMBL/GenBank/DDBJ databases">
        <title>Draft genome sequence of Psathyrella aberdarensis IHI B618.</title>
        <authorList>
            <person name="Buettner E."/>
            <person name="Kellner H."/>
        </authorList>
    </citation>
    <scope>NUCLEOTIDE SEQUENCE [LARGE SCALE GENOMIC DNA]</scope>
    <source>
        <strain evidence="9 10">IHI B618</strain>
    </source>
</reference>
<dbReference type="STRING" id="2316362.A0A4Q2D597"/>
<evidence type="ECO:0000256" key="2">
    <source>
        <dbReference type="ARBA" id="ARBA00022448"/>
    </source>
</evidence>
<dbReference type="GO" id="GO:0015031">
    <property type="term" value="P:protein transport"/>
    <property type="evidence" value="ECO:0007669"/>
    <property type="project" value="UniProtKB-KW"/>
</dbReference>
<dbReference type="Pfam" id="PF12783">
    <property type="entry name" value="Sec7-like_HUS"/>
    <property type="match status" value="1"/>
</dbReference>
<feature type="region of interest" description="Disordered" evidence="4">
    <location>
        <begin position="1848"/>
        <end position="1874"/>
    </location>
</feature>
<comment type="caution">
    <text evidence="9">The sequence shown here is derived from an EMBL/GenBank/DDBJ whole genome shotgun (WGS) entry which is preliminary data.</text>
</comment>
<organism evidence="9 10">
    <name type="scientific">Candolleomyces aberdarensis</name>
    <dbReference type="NCBI Taxonomy" id="2316362"/>
    <lineage>
        <taxon>Eukaryota</taxon>
        <taxon>Fungi</taxon>
        <taxon>Dikarya</taxon>
        <taxon>Basidiomycota</taxon>
        <taxon>Agaricomycotina</taxon>
        <taxon>Agaricomycetes</taxon>
        <taxon>Agaricomycetidae</taxon>
        <taxon>Agaricales</taxon>
        <taxon>Agaricineae</taxon>
        <taxon>Psathyrellaceae</taxon>
        <taxon>Candolleomyces</taxon>
    </lineage>
</organism>
<feature type="domain" description="Mon2 C-terminal" evidence="7">
    <location>
        <begin position="1365"/>
        <end position="1528"/>
    </location>
</feature>
<comment type="similarity">
    <text evidence="1">Belongs to the MON2 family.</text>
</comment>
<dbReference type="SUPFAM" id="SSF48371">
    <property type="entry name" value="ARM repeat"/>
    <property type="match status" value="2"/>
</dbReference>
<accession>A0A4Q2D597</accession>
<evidence type="ECO:0000313" key="10">
    <source>
        <dbReference type="Proteomes" id="UP000290288"/>
    </source>
</evidence>
<evidence type="ECO:0008006" key="11">
    <source>
        <dbReference type="Google" id="ProtNLM"/>
    </source>
</evidence>
<feature type="domain" description="Mon2 C-terminal" evidence="7">
    <location>
        <begin position="1675"/>
        <end position="1841"/>
    </location>
</feature>
<feature type="chain" id="PRO_5020299055" description="Protein MON2 homolog" evidence="5">
    <location>
        <begin position="20"/>
        <end position="2095"/>
    </location>
</feature>
<dbReference type="OrthoDB" id="294853at2759"/>
<evidence type="ECO:0000259" key="8">
    <source>
        <dbReference type="Pfam" id="PF16213"/>
    </source>
</evidence>
<feature type="domain" description="Mon2/Sec7/BIG1-like HUS" evidence="6">
    <location>
        <begin position="492"/>
        <end position="664"/>
    </location>
</feature>
<dbReference type="PANTHER" id="PTHR10663:SF333">
    <property type="entry name" value="PROTEIN MON2 HOMOLOG"/>
    <property type="match status" value="1"/>
</dbReference>
<keyword evidence="10" id="KW-1185">Reference proteome</keyword>
<evidence type="ECO:0000256" key="3">
    <source>
        <dbReference type="ARBA" id="ARBA00022927"/>
    </source>
</evidence>
<evidence type="ECO:0000256" key="4">
    <source>
        <dbReference type="SAM" id="MobiDB-lite"/>
    </source>
</evidence>
<feature type="region of interest" description="Disordered" evidence="4">
    <location>
        <begin position="1257"/>
        <end position="1285"/>
    </location>
</feature>
<keyword evidence="3" id="KW-0653">Protein transport</keyword>
<keyword evidence="2" id="KW-0813">Transport</keyword>
<dbReference type="InterPro" id="IPR032817">
    <property type="entry name" value="Mon2_C"/>
</dbReference>
<feature type="region of interest" description="Disordered" evidence="4">
    <location>
        <begin position="989"/>
        <end position="1022"/>
    </location>
</feature>
<feature type="compositionally biased region" description="Low complexity" evidence="4">
    <location>
        <begin position="1007"/>
        <end position="1022"/>
    </location>
</feature>
<dbReference type="Pfam" id="PF16206">
    <property type="entry name" value="Mon2_C"/>
    <property type="match status" value="2"/>
</dbReference>
<dbReference type="PANTHER" id="PTHR10663">
    <property type="entry name" value="GUANYL-NUCLEOTIDE EXCHANGE FACTOR"/>
    <property type="match status" value="1"/>
</dbReference>